<proteinExistence type="predicted"/>
<evidence type="ECO:0000313" key="1">
    <source>
        <dbReference type="EMBL" id="KAF2859782.1"/>
    </source>
</evidence>
<keyword evidence="2" id="KW-1185">Reference proteome</keyword>
<evidence type="ECO:0000313" key="2">
    <source>
        <dbReference type="Proteomes" id="UP000799421"/>
    </source>
</evidence>
<dbReference type="AlphaFoldDB" id="A0A6A7BXI1"/>
<reference evidence="1" key="1">
    <citation type="journal article" date="2020" name="Stud. Mycol.">
        <title>101 Dothideomycetes genomes: a test case for predicting lifestyles and emergence of pathogens.</title>
        <authorList>
            <person name="Haridas S."/>
            <person name="Albert R."/>
            <person name="Binder M."/>
            <person name="Bloem J."/>
            <person name="Labutti K."/>
            <person name="Salamov A."/>
            <person name="Andreopoulos B."/>
            <person name="Baker S."/>
            <person name="Barry K."/>
            <person name="Bills G."/>
            <person name="Bluhm B."/>
            <person name="Cannon C."/>
            <person name="Castanera R."/>
            <person name="Culley D."/>
            <person name="Daum C."/>
            <person name="Ezra D."/>
            <person name="Gonzalez J."/>
            <person name="Henrissat B."/>
            <person name="Kuo A."/>
            <person name="Liang C."/>
            <person name="Lipzen A."/>
            <person name="Lutzoni F."/>
            <person name="Magnuson J."/>
            <person name="Mondo S."/>
            <person name="Nolan M."/>
            <person name="Ohm R."/>
            <person name="Pangilinan J."/>
            <person name="Park H.-J."/>
            <person name="Ramirez L."/>
            <person name="Alfaro M."/>
            <person name="Sun H."/>
            <person name="Tritt A."/>
            <person name="Yoshinaga Y."/>
            <person name="Zwiers L.-H."/>
            <person name="Turgeon B."/>
            <person name="Goodwin S."/>
            <person name="Spatafora J."/>
            <person name="Crous P."/>
            <person name="Grigoriev I."/>
        </authorList>
    </citation>
    <scope>NUCLEOTIDE SEQUENCE</scope>
    <source>
        <strain evidence="1">CBS 480.64</strain>
    </source>
</reference>
<dbReference type="Proteomes" id="UP000799421">
    <property type="component" value="Unassembled WGS sequence"/>
</dbReference>
<organism evidence="1 2">
    <name type="scientific">Piedraia hortae CBS 480.64</name>
    <dbReference type="NCBI Taxonomy" id="1314780"/>
    <lineage>
        <taxon>Eukaryota</taxon>
        <taxon>Fungi</taxon>
        <taxon>Dikarya</taxon>
        <taxon>Ascomycota</taxon>
        <taxon>Pezizomycotina</taxon>
        <taxon>Dothideomycetes</taxon>
        <taxon>Dothideomycetidae</taxon>
        <taxon>Capnodiales</taxon>
        <taxon>Piedraiaceae</taxon>
        <taxon>Piedraia</taxon>
    </lineage>
</organism>
<accession>A0A6A7BXI1</accession>
<sequence length="86" mass="9498">MLRRSCRTDLCSRPSGPGVHCDRQLRSSMLKNLIVAAETSRCPKETVAANNDALHPLEMAELPGMTLRSRKAQKPAVSEVQQQVLL</sequence>
<gene>
    <name evidence="1" type="ORF">K470DRAFT_258627</name>
</gene>
<protein>
    <submittedName>
        <fullName evidence="1">Uncharacterized protein</fullName>
    </submittedName>
</protein>
<dbReference type="EMBL" id="MU005989">
    <property type="protein sequence ID" value="KAF2859782.1"/>
    <property type="molecule type" value="Genomic_DNA"/>
</dbReference>
<name>A0A6A7BXI1_9PEZI</name>